<dbReference type="Proteomes" id="UP000317717">
    <property type="component" value="Unassembled WGS sequence"/>
</dbReference>
<gene>
    <name evidence="1" type="ORF">PA3_26310</name>
</gene>
<protein>
    <submittedName>
        <fullName evidence="1">Uncharacterized protein</fullName>
    </submittedName>
</protein>
<evidence type="ECO:0000313" key="1">
    <source>
        <dbReference type="EMBL" id="GEA68473.1"/>
    </source>
</evidence>
<dbReference type="EMBL" id="BJLJ01000011">
    <property type="protein sequence ID" value="GEA68473.1"/>
    <property type="molecule type" value="Genomic_DNA"/>
</dbReference>
<reference evidence="1 2" key="1">
    <citation type="submission" date="2019-06" db="EMBL/GenBank/DDBJ databases">
        <title>Whole genome shotgun sequence of Acinetobacter pittii NBRC 110514.</title>
        <authorList>
            <person name="Hosoyama A."/>
            <person name="Uohara A."/>
            <person name="Ohji S."/>
            <person name="Ichikawa N."/>
        </authorList>
    </citation>
    <scope>NUCLEOTIDE SEQUENCE [LARGE SCALE GENOMIC DNA]</scope>
    <source>
        <strain evidence="1 2">NBRC 110514</strain>
    </source>
</reference>
<evidence type="ECO:0000313" key="2">
    <source>
        <dbReference type="Proteomes" id="UP000317717"/>
    </source>
</evidence>
<accession>A0A4Y3J9J2</accession>
<organism evidence="1 2">
    <name type="scientific">Acinetobacter pittii</name>
    <name type="common">Acinetobacter genomosp. 3</name>
    <dbReference type="NCBI Taxonomy" id="48296"/>
    <lineage>
        <taxon>Bacteria</taxon>
        <taxon>Pseudomonadati</taxon>
        <taxon>Pseudomonadota</taxon>
        <taxon>Gammaproteobacteria</taxon>
        <taxon>Moraxellales</taxon>
        <taxon>Moraxellaceae</taxon>
        <taxon>Acinetobacter</taxon>
        <taxon>Acinetobacter calcoaceticus/baumannii complex</taxon>
    </lineage>
</organism>
<dbReference type="AlphaFoldDB" id="A0A4Y3J9J2"/>
<dbReference type="RefSeq" id="WP_033854593.1">
    <property type="nucleotide sequence ID" value="NZ_BJLJ01000011.1"/>
</dbReference>
<name>A0A4Y3J9J2_ACIPI</name>
<comment type="caution">
    <text evidence="1">The sequence shown here is derived from an EMBL/GenBank/DDBJ whole genome shotgun (WGS) entry which is preliminary data.</text>
</comment>
<sequence length="75" mass="8527">MKISSVEVHHRTHHYRFEQKDLERLATEKVAAELGLDLSKKNLKVNSRIVVNSGGINPTTYDCEVSITEDLDCKD</sequence>
<proteinExistence type="predicted"/>